<evidence type="ECO:0000256" key="6">
    <source>
        <dbReference type="ARBA" id="ARBA00022840"/>
    </source>
</evidence>
<dbReference type="SMART" id="SM00220">
    <property type="entry name" value="S_TKc"/>
    <property type="match status" value="1"/>
</dbReference>
<evidence type="ECO:0000256" key="4">
    <source>
        <dbReference type="ARBA" id="ARBA00022741"/>
    </source>
</evidence>
<evidence type="ECO:0000256" key="8">
    <source>
        <dbReference type="ARBA" id="ARBA00048679"/>
    </source>
</evidence>
<dbReference type="Proteomes" id="UP000762676">
    <property type="component" value="Unassembled WGS sequence"/>
</dbReference>
<keyword evidence="2" id="KW-0723">Serine/threonine-protein kinase</keyword>
<dbReference type="EMBL" id="BMAT01000900">
    <property type="protein sequence ID" value="GFR75355.1"/>
    <property type="molecule type" value="Genomic_DNA"/>
</dbReference>
<protein>
    <recommendedName>
        <fullName evidence="1">non-specific serine/threonine protein kinase</fullName>
        <ecNumber evidence="1">2.7.11.1</ecNumber>
    </recommendedName>
</protein>
<evidence type="ECO:0000256" key="3">
    <source>
        <dbReference type="ARBA" id="ARBA00022679"/>
    </source>
</evidence>
<proteinExistence type="predicted"/>
<comment type="catalytic activity">
    <reaction evidence="7">
        <text>L-threonyl-[protein] + ATP = O-phospho-L-threonyl-[protein] + ADP + H(+)</text>
        <dbReference type="Rhea" id="RHEA:46608"/>
        <dbReference type="Rhea" id="RHEA-COMP:11060"/>
        <dbReference type="Rhea" id="RHEA-COMP:11605"/>
        <dbReference type="ChEBI" id="CHEBI:15378"/>
        <dbReference type="ChEBI" id="CHEBI:30013"/>
        <dbReference type="ChEBI" id="CHEBI:30616"/>
        <dbReference type="ChEBI" id="CHEBI:61977"/>
        <dbReference type="ChEBI" id="CHEBI:456216"/>
        <dbReference type="EC" id="2.7.11.1"/>
    </reaction>
</comment>
<dbReference type="InterPro" id="IPR000719">
    <property type="entry name" value="Prot_kinase_dom"/>
</dbReference>
<name>A0AAV4FRR2_9GAST</name>
<dbReference type="EC" id="2.7.11.1" evidence="1"/>
<feature type="domain" description="Protein kinase" evidence="9">
    <location>
        <begin position="321"/>
        <end position="625"/>
    </location>
</feature>
<comment type="catalytic activity">
    <reaction evidence="8">
        <text>L-seryl-[protein] + ATP = O-phospho-L-seryl-[protein] + ADP + H(+)</text>
        <dbReference type="Rhea" id="RHEA:17989"/>
        <dbReference type="Rhea" id="RHEA-COMP:9863"/>
        <dbReference type="Rhea" id="RHEA-COMP:11604"/>
        <dbReference type="ChEBI" id="CHEBI:15378"/>
        <dbReference type="ChEBI" id="CHEBI:29999"/>
        <dbReference type="ChEBI" id="CHEBI:30616"/>
        <dbReference type="ChEBI" id="CHEBI:83421"/>
        <dbReference type="ChEBI" id="CHEBI:456216"/>
        <dbReference type="EC" id="2.7.11.1"/>
    </reaction>
</comment>
<dbReference type="GO" id="GO:0005524">
    <property type="term" value="F:ATP binding"/>
    <property type="evidence" value="ECO:0007669"/>
    <property type="project" value="UniProtKB-KW"/>
</dbReference>
<keyword evidence="3" id="KW-0808">Transferase</keyword>
<dbReference type="PANTHER" id="PTHR44329">
    <property type="entry name" value="SERINE/THREONINE-PROTEIN KINASE TNNI3K-RELATED"/>
    <property type="match status" value="1"/>
</dbReference>
<evidence type="ECO:0000256" key="1">
    <source>
        <dbReference type="ARBA" id="ARBA00012513"/>
    </source>
</evidence>
<keyword evidence="11" id="KW-1185">Reference proteome</keyword>
<gene>
    <name evidence="10" type="ORF">ElyMa_000453200</name>
</gene>
<dbReference type="SUPFAM" id="SSF56112">
    <property type="entry name" value="Protein kinase-like (PK-like)"/>
    <property type="match status" value="1"/>
</dbReference>
<reference evidence="10 11" key="1">
    <citation type="journal article" date="2021" name="Elife">
        <title>Chloroplast acquisition without the gene transfer in kleptoplastic sea slugs, Plakobranchus ocellatus.</title>
        <authorList>
            <person name="Maeda T."/>
            <person name="Takahashi S."/>
            <person name="Yoshida T."/>
            <person name="Shimamura S."/>
            <person name="Takaki Y."/>
            <person name="Nagai Y."/>
            <person name="Toyoda A."/>
            <person name="Suzuki Y."/>
            <person name="Arimoto A."/>
            <person name="Ishii H."/>
            <person name="Satoh N."/>
            <person name="Nishiyama T."/>
            <person name="Hasebe M."/>
            <person name="Maruyama T."/>
            <person name="Minagawa J."/>
            <person name="Obokata J."/>
            <person name="Shigenobu S."/>
        </authorList>
    </citation>
    <scope>NUCLEOTIDE SEQUENCE [LARGE SCALE GENOMIC DNA]</scope>
</reference>
<dbReference type="PROSITE" id="PS50011">
    <property type="entry name" value="PROTEIN_KINASE_DOM"/>
    <property type="match status" value="1"/>
</dbReference>
<evidence type="ECO:0000256" key="5">
    <source>
        <dbReference type="ARBA" id="ARBA00022777"/>
    </source>
</evidence>
<comment type="caution">
    <text evidence="10">The sequence shown here is derived from an EMBL/GenBank/DDBJ whole genome shotgun (WGS) entry which is preliminary data.</text>
</comment>
<sequence length="651" mass="71983">MQPRRRPSAGVNHVGDGDLLRQVLTRNFMTVTFDTPEYEEKCIGDGFLCPYSRDSSRPFNNNNSGVHPVRKDGSRDEHFTFRPTVCLSVKTNRSSESRCDKHATCACDSLTPEVRAADKHTSSQQFDLAVADASLPPACLSIGTKNRLIFASPSDDKLDPVNDRGLQRADTTGVDCCYSCCLTSAETIDWAITRCRDSQANYNCSLDNEVLSVTSNFHTQQKFQKTEDSSVCSGSSGTTPLNQRDRDTPHIYTSASTAFPFPPPLCSSTSRASWWTSDDNTAGTACSNFSSIASPFSDAEESSLFSPIGENTASAASIPSYSSPEDLSRGVMSPTQGLSPVLNQRASSSYVTHFADDQALSETGKRQSPLSALRENRFRRYSDIRTKASFESGRCATPKLIQRSDLTFGPVIGKGGFGRVHKDILGVNLCDDLRGEALIIMELVNSRTLQALLDEENTFISLSERLRFGIEVCAALRYLHGHQLVHLDVKPQNVLLGEQARCKLADFGNLTRTRSGIPREDTDFTQLLGTLPYRAPELMKGQFPSCKADIYSLGITLWQMASRRMPHVGANPHWLIYQVTKNDARPISHSTGSDITEIRYCELYEACWDARPRSRPDAEDVQKVLMELREGEGWECGWGEDVSFTNSSRLG</sequence>
<keyword evidence="4" id="KW-0547">Nucleotide-binding</keyword>
<dbReference type="PANTHER" id="PTHR44329:SF285">
    <property type="entry name" value="V-MOS MOLONEY MURINE SARCOMA VIRAL ONCO HOMOLOG"/>
    <property type="match status" value="1"/>
</dbReference>
<dbReference type="InterPro" id="IPR051681">
    <property type="entry name" value="Ser/Thr_Kinases-Pseudokinases"/>
</dbReference>
<dbReference type="InterPro" id="IPR008271">
    <property type="entry name" value="Ser/Thr_kinase_AS"/>
</dbReference>
<dbReference type="Gene3D" id="1.10.510.10">
    <property type="entry name" value="Transferase(Phosphotransferase) domain 1"/>
    <property type="match status" value="1"/>
</dbReference>
<dbReference type="GO" id="GO:0004674">
    <property type="term" value="F:protein serine/threonine kinase activity"/>
    <property type="evidence" value="ECO:0007669"/>
    <property type="project" value="UniProtKB-KW"/>
</dbReference>
<evidence type="ECO:0000256" key="7">
    <source>
        <dbReference type="ARBA" id="ARBA00047899"/>
    </source>
</evidence>
<accession>A0AAV4FRR2</accession>
<organism evidence="10 11">
    <name type="scientific">Elysia marginata</name>
    <dbReference type="NCBI Taxonomy" id="1093978"/>
    <lineage>
        <taxon>Eukaryota</taxon>
        <taxon>Metazoa</taxon>
        <taxon>Spiralia</taxon>
        <taxon>Lophotrochozoa</taxon>
        <taxon>Mollusca</taxon>
        <taxon>Gastropoda</taxon>
        <taxon>Heterobranchia</taxon>
        <taxon>Euthyneura</taxon>
        <taxon>Panpulmonata</taxon>
        <taxon>Sacoglossa</taxon>
        <taxon>Placobranchoidea</taxon>
        <taxon>Plakobranchidae</taxon>
        <taxon>Elysia</taxon>
    </lineage>
</organism>
<evidence type="ECO:0000256" key="2">
    <source>
        <dbReference type="ARBA" id="ARBA00022527"/>
    </source>
</evidence>
<evidence type="ECO:0000313" key="11">
    <source>
        <dbReference type="Proteomes" id="UP000762676"/>
    </source>
</evidence>
<evidence type="ECO:0000259" key="9">
    <source>
        <dbReference type="PROSITE" id="PS50011"/>
    </source>
</evidence>
<evidence type="ECO:0000313" key="10">
    <source>
        <dbReference type="EMBL" id="GFR75355.1"/>
    </source>
</evidence>
<dbReference type="Pfam" id="PF00069">
    <property type="entry name" value="Pkinase"/>
    <property type="match status" value="1"/>
</dbReference>
<dbReference type="InterPro" id="IPR011009">
    <property type="entry name" value="Kinase-like_dom_sf"/>
</dbReference>
<dbReference type="AlphaFoldDB" id="A0AAV4FRR2"/>
<dbReference type="PROSITE" id="PS00108">
    <property type="entry name" value="PROTEIN_KINASE_ST"/>
    <property type="match status" value="1"/>
</dbReference>
<keyword evidence="6" id="KW-0067">ATP-binding</keyword>
<keyword evidence="5 10" id="KW-0418">Kinase</keyword>